<dbReference type="RefSeq" id="WP_075856147.1">
    <property type="nucleotide sequence ID" value="NZ_FMAC01000012.1"/>
</dbReference>
<reference evidence="4" key="1">
    <citation type="submission" date="2016-08" db="EMBL/GenBank/DDBJ databases">
        <authorList>
            <person name="Varghese N."/>
            <person name="Submissions Spin"/>
        </authorList>
    </citation>
    <scope>NUCLEOTIDE SEQUENCE [LARGE SCALE GENOMIC DNA]</scope>
    <source>
        <strain evidence="4">CCBAU 57015</strain>
    </source>
</reference>
<keyword evidence="1" id="KW-0732">Signal</keyword>
<organism evidence="3 4">
    <name type="scientific">Rhizobium hainanense</name>
    <dbReference type="NCBI Taxonomy" id="52131"/>
    <lineage>
        <taxon>Bacteria</taxon>
        <taxon>Pseudomonadati</taxon>
        <taxon>Pseudomonadota</taxon>
        <taxon>Alphaproteobacteria</taxon>
        <taxon>Hyphomicrobiales</taxon>
        <taxon>Rhizobiaceae</taxon>
        <taxon>Rhizobium/Agrobacterium group</taxon>
        <taxon>Rhizobium</taxon>
    </lineage>
</organism>
<evidence type="ECO:0000259" key="2">
    <source>
        <dbReference type="Pfam" id="PF12697"/>
    </source>
</evidence>
<proteinExistence type="predicted"/>
<feature type="domain" description="AB hydrolase-1" evidence="2">
    <location>
        <begin position="30"/>
        <end position="242"/>
    </location>
</feature>
<dbReference type="Proteomes" id="UP000186228">
    <property type="component" value="Unassembled WGS sequence"/>
</dbReference>
<protein>
    <submittedName>
        <fullName evidence="3">Pimeloyl-ACP methyl ester carboxylesterase</fullName>
    </submittedName>
</protein>
<dbReference type="AlphaFoldDB" id="A0A1C3W6J8"/>
<gene>
    <name evidence="3" type="ORF">GA0061100_11254</name>
</gene>
<dbReference type="PANTHER" id="PTHR37017:SF11">
    <property type="entry name" value="ESTERASE_LIPASE_THIOESTERASE DOMAIN-CONTAINING PROTEIN"/>
    <property type="match status" value="1"/>
</dbReference>
<evidence type="ECO:0000313" key="3">
    <source>
        <dbReference type="EMBL" id="SCB35670.1"/>
    </source>
</evidence>
<accession>A0A1C3W6J8</accession>
<dbReference type="PANTHER" id="PTHR37017">
    <property type="entry name" value="AB HYDROLASE-1 DOMAIN-CONTAINING PROTEIN-RELATED"/>
    <property type="match status" value="1"/>
</dbReference>
<dbReference type="OrthoDB" id="9814966at2"/>
<name>A0A1C3W6J8_9HYPH</name>
<dbReference type="Pfam" id="PF12697">
    <property type="entry name" value="Abhydrolase_6"/>
    <property type="match status" value="1"/>
</dbReference>
<sequence>MKTRFLSLFALGLAASTFAFAAQAAEVKNIVIVHGALADGSGWRKAADILEKDGFNVTVVQEPITSLADDVAATNRVLDLQTGPSLLVGHSYGGIVITEAGNRPDVAGLVYVAAFQPDKGESLISLASSKPAGSMNIRETKDGQYLYLDPATFAADFAADLPKDEATFLAKSQVFASKAAFTAKVGDPSWKAKKSWAVVATNDRSINPDLERDMAKRAGSDVTEIKGSHAVFASQPEKVAAVIEKAAKEAGK</sequence>
<feature type="signal peptide" evidence="1">
    <location>
        <begin position="1"/>
        <end position="21"/>
    </location>
</feature>
<dbReference type="InterPro" id="IPR000073">
    <property type="entry name" value="AB_hydrolase_1"/>
</dbReference>
<dbReference type="InterPro" id="IPR052897">
    <property type="entry name" value="Sec-Metab_Biosynth_Hydrolase"/>
</dbReference>
<dbReference type="InterPro" id="IPR029058">
    <property type="entry name" value="AB_hydrolase_fold"/>
</dbReference>
<dbReference type="STRING" id="52131.GA0061100_11254"/>
<evidence type="ECO:0000256" key="1">
    <source>
        <dbReference type="SAM" id="SignalP"/>
    </source>
</evidence>
<keyword evidence="4" id="KW-1185">Reference proteome</keyword>
<dbReference type="Gene3D" id="3.40.50.1820">
    <property type="entry name" value="alpha/beta hydrolase"/>
    <property type="match status" value="1"/>
</dbReference>
<evidence type="ECO:0000313" key="4">
    <source>
        <dbReference type="Proteomes" id="UP000186228"/>
    </source>
</evidence>
<dbReference type="SUPFAM" id="SSF53474">
    <property type="entry name" value="alpha/beta-Hydrolases"/>
    <property type="match status" value="1"/>
</dbReference>
<feature type="chain" id="PRO_5008685302" evidence="1">
    <location>
        <begin position="22"/>
        <end position="252"/>
    </location>
</feature>
<dbReference type="EMBL" id="FMAC01000012">
    <property type="protein sequence ID" value="SCB35670.1"/>
    <property type="molecule type" value="Genomic_DNA"/>
</dbReference>